<proteinExistence type="predicted"/>
<evidence type="ECO:0000256" key="1">
    <source>
        <dbReference type="SAM" id="MobiDB-lite"/>
    </source>
</evidence>
<organism evidence="2 3">
    <name type="scientific">Solanum pinnatisectum</name>
    <name type="common">tansyleaf nightshade</name>
    <dbReference type="NCBI Taxonomy" id="50273"/>
    <lineage>
        <taxon>Eukaryota</taxon>
        <taxon>Viridiplantae</taxon>
        <taxon>Streptophyta</taxon>
        <taxon>Embryophyta</taxon>
        <taxon>Tracheophyta</taxon>
        <taxon>Spermatophyta</taxon>
        <taxon>Magnoliopsida</taxon>
        <taxon>eudicotyledons</taxon>
        <taxon>Gunneridae</taxon>
        <taxon>Pentapetalae</taxon>
        <taxon>asterids</taxon>
        <taxon>lamiids</taxon>
        <taxon>Solanales</taxon>
        <taxon>Solanaceae</taxon>
        <taxon>Solanoideae</taxon>
        <taxon>Solaneae</taxon>
        <taxon>Solanum</taxon>
    </lineage>
</organism>
<comment type="caution">
    <text evidence="2">The sequence shown here is derived from an EMBL/GenBank/DDBJ whole genome shotgun (WGS) entry which is preliminary data.</text>
</comment>
<sequence>MSELWPLKVGQLAGNPERVRVLESEEEKKRRRGGERRSTSFRRGFSSGVIPIKIQVPRISILHVVDPAEHSRVSGEPPCIPEDSIILCS</sequence>
<reference evidence="2 3" key="1">
    <citation type="submission" date="2023-10" db="EMBL/GenBank/DDBJ databases">
        <title>Genome-Wide Identification Analysis in wild type Solanum Pinnatisectum Reveals Some Genes Defensing Phytophthora Infestans.</title>
        <authorList>
            <person name="Sun C."/>
        </authorList>
    </citation>
    <scope>NUCLEOTIDE SEQUENCE [LARGE SCALE GENOMIC DNA]</scope>
    <source>
        <strain evidence="2">LQN</strain>
        <tissue evidence="2">Leaf</tissue>
    </source>
</reference>
<gene>
    <name evidence="2" type="ORF">R3W88_027029</name>
</gene>
<name>A0AAV9LIB6_9SOLN</name>
<evidence type="ECO:0000313" key="2">
    <source>
        <dbReference type="EMBL" id="KAK4724250.1"/>
    </source>
</evidence>
<protein>
    <submittedName>
        <fullName evidence="2">Uncharacterized protein</fullName>
    </submittedName>
</protein>
<dbReference type="EMBL" id="JAWPEI010000006">
    <property type="protein sequence ID" value="KAK4724250.1"/>
    <property type="molecule type" value="Genomic_DNA"/>
</dbReference>
<feature type="region of interest" description="Disordered" evidence="1">
    <location>
        <begin position="20"/>
        <end position="42"/>
    </location>
</feature>
<dbReference type="Proteomes" id="UP001311915">
    <property type="component" value="Unassembled WGS sequence"/>
</dbReference>
<evidence type="ECO:0000313" key="3">
    <source>
        <dbReference type="Proteomes" id="UP001311915"/>
    </source>
</evidence>
<accession>A0AAV9LIB6</accession>
<dbReference type="AlphaFoldDB" id="A0AAV9LIB6"/>
<keyword evidence="3" id="KW-1185">Reference proteome</keyword>